<keyword evidence="2" id="KW-1133">Transmembrane helix</keyword>
<accession>A0ABX8LGM5</accession>
<feature type="region of interest" description="Disordered" evidence="1">
    <location>
        <begin position="121"/>
        <end position="185"/>
    </location>
</feature>
<keyword evidence="2" id="KW-0472">Membrane</keyword>
<dbReference type="RefSeq" id="WP_217286515.1">
    <property type="nucleotide sequence ID" value="NZ_CP077683.1"/>
</dbReference>
<protein>
    <recommendedName>
        <fullName evidence="5">Response regulatory domain-containing protein</fullName>
    </recommendedName>
</protein>
<name>A0ABX8LGM5_9BACT</name>
<feature type="compositionally biased region" description="Low complexity" evidence="1">
    <location>
        <begin position="337"/>
        <end position="348"/>
    </location>
</feature>
<evidence type="ECO:0000256" key="2">
    <source>
        <dbReference type="SAM" id="Phobius"/>
    </source>
</evidence>
<feature type="region of interest" description="Disordered" evidence="1">
    <location>
        <begin position="322"/>
        <end position="348"/>
    </location>
</feature>
<feature type="region of interest" description="Disordered" evidence="1">
    <location>
        <begin position="384"/>
        <end position="412"/>
    </location>
</feature>
<gene>
    <name evidence="3" type="ORF">KP001_15630</name>
</gene>
<feature type="transmembrane region" description="Helical" evidence="2">
    <location>
        <begin position="299"/>
        <end position="318"/>
    </location>
</feature>
<feature type="compositionally biased region" description="Low complexity" evidence="1">
    <location>
        <begin position="160"/>
        <end position="175"/>
    </location>
</feature>
<evidence type="ECO:0000256" key="1">
    <source>
        <dbReference type="SAM" id="MobiDB-lite"/>
    </source>
</evidence>
<evidence type="ECO:0000313" key="4">
    <source>
        <dbReference type="Proteomes" id="UP000683559"/>
    </source>
</evidence>
<dbReference type="Proteomes" id="UP000683559">
    <property type="component" value="Chromosome"/>
</dbReference>
<dbReference type="EMBL" id="CP077683">
    <property type="protein sequence ID" value="QXE89845.1"/>
    <property type="molecule type" value="Genomic_DNA"/>
</dbReference>
<keyword evidence="4" id="KW-1185">Reference proteome</keyword>
<organism evidence="3 4">
    <name type="scientific">Geomonas subterranea</name>
    <dbReference type="NCBI Taxonomy" id="2847989"/>
    <lineage>
        <taxon>Bacteria</taxon>
        <taxon>Pseudomonadati</taxon>
        <taxon>Thermodesulfobacteriota</taxon>
        <taxon>Desulfuromonadia</taxon>
        <taxon>Geobacterales</taxon>
        <taxon>Geobacteraceae</taxon>
        <taxon>Geomonas</taxon>
    </lineage>
</organism>
<sequence length="530" mass="55653">MTRVLLIADTQRVQRIFHNMAEQGLLQLQTASTLALGEFELSTFSPDITFVQSRISGFSGDILLRHLDKMLPSGGRLVLLAGDSEDAVQAKRHGRTSLDLATEDGLLEQSVAALLTGETLPAAQLPEEPQPAKTAVSRARKVPPAGNAALQEVPREDAAQARPEPAEPEAAGLEPSDLTPEGEETAPLPAVAAQPLPAEPAAAGEYPPVRRGGRSAVSVFEEAMQQAEARTAPVEAALSEVEDRVEVRTGGGRNEITGESLPAPPALDGAAKGGGGYYAGETVADALLRAERKKRRRPLLFIVPVLLLVAVPLASYLAGRSSAPDRAALPAPKPAEKPTASGAPRGAAPVVPLPVPGAVPAPPGAVPPAAPAVPPAVPAVPSAATAVPSTKPRTPASSKPEGEKQAKGAARRGVEKLPAMLEGTKVDAGYENKHPGWVRYIGIRAEYKLFKENNVYRAIQVIPVAGGTISDDQFHRVLRQFGGADSYRVESTASKGDYLVEQCLTTGASALTIYRNKTDRKMKALVVYYP</sequence>
<reference evidence="3 4" key="1">
    <citation type="submission" date="2021-06" db="EMBL/GenBank/DDBJ databases">
        <title>Gemonas diversity in paddy soil.</title>
        <authorList>
            <person name="Liu G."/>
        </authorList>
    </citation>
    <scope>NUCLEOTIDE SEQUENCE [LARGE SCALE GENOMIC DNA]</scope>
    <source>
        <strain evidence="3 4">RG2</strain>
    </source>
</reference>
<evidence type="ECO:0000313" key="3">
    <source>
        <dbReference type="EMBL" id="QXE89845.1"/>
    </source>
</evidence>
<evidence type="ECO:0008006" key="5">
    <source>
        <dbReference type="Google" id="ProtNLM"/>
    </source>
</evidence>
<proteinExistence type="predicted"/>
<keyword evidence="2" id="KW-0812">Transmembrane</keyword>